<keyword evidence="1" id="KW-1133">Transmembrane helix</keyword>
<sequence>MSTGSADPAPPPVPFHARRLVRFVISALCGLAAGALAMALPIGSVSRVLLALDVFFAAYLIQMLRLSGLDARTLRAHTTEDDEGAVLISLLGGLAFAGSLGAIVFVLSHPDGGAVEAVLGLLAVPLGWGMVHSLAAHHYAYLYYDGLPGPGVAPRGGLKFPGHGEPASIDFLYFSYCVGMAAQVSDVVVTTPEMRRVVTIHAICSFFANAVILALAVNAAAAMHF</sequence>
<dbReference type="Proteomes" id="UP000826300">
    <property type="component" value="Chromosome"/>
</dbReference>
<dbReference type="RefSeq" id="WP_220662435.1">
    <property type="nucleotide sequence ID" value="NZ_CP069370.1"/>
</dbReference>
<evidence type="ECO:0000256" key="1">
    <source>
        <dbReference type="SAM" id="Phobius"/>
    </source>
</evidence>
<dbReference type="KEGG" id="nsm:JO391_01385"/>
<feature type="transmembrane region" description="Helical" evidence="1">
    <location>
        <begin position="47"/>
        <end position="64"/>
    </location>
</feature>
<feature type="transmembrane region" description="Helical" evidence="1">
    <location>
        <begin position="84"/>
        <end position="107"/>
    </location>
</feature>
<gene>
    <name evidence="2" type="ORF">JO391_01385</name>
</gene>
<proteinExistence type="predicted"/>
<feature type="transmembrane region" description="Helical" evidence="1">
    <location>
        <begin position="119"/>
        <end position="140"/>
    </location>
</feature>
<dbReference type="InterPro" id="IPR009781">
    <property type="entry name" value="DUF1345"/>
</dbReference>
<keyword evidence="3" id="KW-1185">Reference proteome</keyword>
<reference evidence="2" key="1">
    <citation type="submission" date="2021-02" db="EMBL/GenBank/DDBJ databases">
        <title>Rhodobacter shimadae sp. nov., an aerobic anoxygenic phototrophic bacterium isolated from a hot spring.</title>
        <authorList>
            <person name="Muramatsu S."/>
            <person name="Haruta S."/>
            <person name="Hirose S."/>
            <person name="Hanada S."/>
        </authorList>
    </citation>
    <scope>NUCLEOTIDE SEQUENCE</scope>
    <source>
        <strain evidence="2">N10</strain>
    </source>
</reference>
<feature type="transmembrane region" description="Helical" evidence="1">
    <location>
        <begin position="20"/>
        <end position="40"/>
    </location>
</feature>
<keyword evidence="1" id="KW-0472">Membrane</keyword>
<dbReference type="AlphaFoldDB" id="A0A8G0ZTM0"/>
<protein>
    <submittedName>
        <fullName evidence="2">DUF1345 domain-containing protein</fullName>
    </submittedName>
</protein>
<evidence type="ECO:0000313" key="2">
    <source>
        <dbReference type="EMBL" id="QYZ70219.1"/>
    </source>
</evidence>
<feature type="transmembrane region" description="Helical" evidence="1">
    <location>
        <begin position="202"/>
        <end position="223"/>
    </location>
</feature>
<organism evidence="2 3">
    <name type="scientific">Neotabrizicola shimadae</name>
    <dbReference type="NCBI Taxonomy" id="2807096"/>
    <lineage>
        <taxon>Bacteria</taxon>
        <taxon>Pseudomonadati</taxon>
        <taxon>Pseudomonadota</taxon>
        <taxon>Alphaproteobacteria</taxon>
        <taxon>Rhodobacterales</taxon>
        <taxon>Paracoccaceae</taxon>
        <taxon>Neotabrizicola</taxon>
    </lineage>
</organism>
<dbReference type="EMBL" id="CP069370">
    <property type="protein sequence ID" value="QYZ70219.1"/>
    <property type="molecule type" value="Genomic_DNA"/>
</dbReference>
<keyword evidence="1" id="KW-0812">Transmembrane</keyword>
<accession>A0A8G0ZTM0</accession>
<evidence type="ECO:0000313" key="3">
    <source>
        <dbReference type="Proteomes" id="UP000826300"/>
    </source>
</evidence>
<name>A0A8G0ZTM0_9RHOB</name>
<dbReference type="Pfam" id="PF07077">
    <property type="entry name" value="DUF1345"/>
    <property type="match status" value="1"/>
</dbReference>